<comment type="caution">
    <text evidence="5">The sequence shown here is derived from an EMBL/GenBank/DDBJ whole genome shotgun (WGS) entry which is preliminary data.</text>
</comment>
<feature type="domain" description="HTH araC/xylS-type" evidence="4">
    <location>
        <begin position="198"/>
        <end position="296"/>
    </location>
</feature>
<name>A0ABD4UI94_9BURK</name>
<protein>
    <submittedName>
        <fullName evidence="5">AraC family transcriptional regulator</fullName>
    </submittedName>
</protein>
<evidence type="ECO:0000259" key="4">
    <source>
        <dbReference type="PROSITE" id="PS01124"/>
    </source>
</evidence>
<reference evidence="5 6" key="1">
    <citation type="journal article" date="2017" name="Front. Microbiol.">
        <title>Genomics reveals a unique clone of Burkholderia cenocepacia harbouring an actively excising novel genomic island.</title>
        <authorList>
            <person name="Patil P."/>
            <person name="Mali S."/>
            <person name="Midha S."/>
            <person name="Gautam V."/>
            <person name="Dash L."/>
            <person name="Kumar S."/>
            <person name="Shastri J."/>
            <person name="Singhal L."/>
            <person name="Patil P.B."/>
        </authorList>
    </citation>
    <scope>NUCLEOTIDE SEQUENCE [LARGE SCALE GENOMIC DNA]</scope>
    <source>
        <strain evidence="5 6">BC-19</strain>
    </source>
</reference>
<dbReference type="Pfam" id="PF12852">
    <property type="entry name" value="Cupin_6"/>
    <property type="match status" value="1"/>
</dbReference>
<organism evidence="5 6">
    <name type="scientific">Burkholderia cenocepacia</name>
    <dbReference type="NCBI Taxonomy" id="95486"/>
    <lineage>
        <taxon>Bacteria</taxon>
        <taxon>Pseudomonadati</taxon>
        <taxon>Pseudomonadota</taxon>
        <taxon>Betaproteobacteria</taxon>
        <taxon>Burkholderiales</taxon>
        <taxon>Burkholderiaceae</taxon>
        <taxon>Burkholderia</taxon>
        <taxon>Burkholderia cepacia complex</taxon>
    </lineage>
</organism>
<evidence type="ECO:0000313" key="6">
    <source>
        <dbReference type="Proteomes" id="UP000191686"/>
    </source>
</evidence>
<proteinExistence type="predicted"/>
<evidence type="ECO:0000256" key="1">
    <source>
        <dbReference type="ARBA" id="ARBA00023015"/>
    </source>
</evidence>
<keyword evidence="1" id="KW-0805">Transcription regulation</keyword>
<sequence length="297" mass="31957">MDLLSDVFALLKVQARLSARFEAGGEWAAHFPAQPHLKFGVALHGNYWLTVDGSEPRLIKAGDTYLLANSPGYTLSSDPALPAIDGRALYAQVNGNHVRLGGDGVVVLGGSFFFDERNAGLLLDLLPALIVIPSSNPAASSVRSTLQLLEDELQTQQIGAAVISSRLGDILLVQALRALSASGIPTGWLGALGDRKIGEALRLMHADVARDWKVGELATTIGMSRSDFARKFKERVGLPPLDYLIRWRMYLARQALQQKGVSAAMVAESVGYSSASAFGNAFKRMFGHSPKQDDRGN</sequence>
<dbReference type="AlphaFoldDB" id="A0ABD4UI94"/>
<dbReference type="InterPro" id="IPR032783">
    <property type="entry name" value="AraC_lig"/>
</dbReference>
<dbReference type="Gene3D" id="1.10.10.60">
    <property type="entry name" value="Homeodomain-like"/>
    <property type="match status" value="2"/>
</dbReference>
<accession>A0ABD4UI94</accession>
<evidence type="ECO:0000256" key="2">
    <source>
        <dbReference type="ARBA" id="ARBA00023125"/>
    </source>
</evidence>
<dbReference type="InterPro" id="IPR050204">
    <property type="entry name" value="AraC_XylS_family_regulators"/>
</dbReference>
<dbReference type="GO" id="GO:0006355">
    <property type="term" value="P:regulation of DNA-templated transcription"/>
    <property type="evidence" value="ECO:0007669"/>
    <property type="project" value="UniProtKB-ARBA"/>
</dbReference>
<dbReference type="Proteomes" id="UP000191686">
    <property type="component" value="Unassembled WGS sequence"/>
</dbReference>
<keyword evidence="3" id="KW-0804">Transcription</keyword>
<dbReference type="SUPFAM" id="SSF46689">
    <property type="entry name" value="Homeodomain-like"/>
    <property type="match status" value="2"/>
</dbReference>
<dbReference type="PANTHER" id="PTHR46796:SF7">
    <property type="entry name" value="ARAC FAMILY TRANSCRIPTIONAL REGULATOR"/>
    <property type="match status" value="1"/>
</dbReference>
<dbReference type="InterPro" id="IPR018060">
    <property type="entry name" value="HTH_AraC"/>
</dbReference>
<dbReference type="EMBL" id="JYMX02000018">
    <property type="protein sequence ID" value="MCW3714035.1"/>
    <property type="molecule type" value="Genomic_DNA"/>
</dbReference>
<dbReference type="Pfam" id="PF12833">
    <property type="entry name" value="HTH_18"/>
    <property type="match status" value="1"/>
</dbReference>
<gene>
    <name evidence="5" type="ORF">UE95_022345</name>
</gene>
<evidence type="ECO:0000313" key="5">
    <source>
        <dbReference type="EMBL" id="MCW3714035.1"/>
    </source>
</evidence>
<dbReference type="GO" id="GO:0003677">
    <property type="term" value="F:DNA binding"/>
    <property type="evidence" value="ECO:0007669"/>
    <property type="project" value="UniProtKB-KW"/>
</dbReference>
<reference evidence="5 6" key="2">
    <citation type="journal article" date="2017" name="Front. Microbiol.">
        <title>Genomics Reveals a Unique Clone of Burkholderia cenocepacia Harboring an Actively Excising Novel Genomic Island.</title>
        <authorList>
            <person name="Patil P.P."/>
            <person name="Mali S."/>
            <person name="Midha S."/>
            <person name="Gautam V."/>
            <person name="Dash L."/>
            <person name="Kumar S."/>
            <person name="Shastri J."/>
            <person name="Singhal L."/>
            <person name="Patil P.B."/>
        </authorList>
    </citation>
    <scope>NUCLEOTIDE SEQUENCE [LARGE SCALE GENOMIC DNA]</scope>
    <source>
        <strain evidence="5 6">BC-19</strain>
    </source>
</reference>
<keyword evidence="2" id="KW-0238">DNA-binding</keyword>
<dbReference type="InterPro" id="IPR009057">
    <property type="entry name" value="Homeodomain-like_sf"/>
</dbReference>
<evidence type="ECO:0000256" key="3">
    <source>
        <dbReference type="ARBA" id="ARBA00023163"/>
    </source>
</evidence>
<dbReference type="RefSeq" id="WP_080323991.1">
    <property type="nucleotide sequence ID" value="NZ_JAIMII010000035.1"/>
</dbReference>
<dbReference type="PANTHER" id="PTHR46796">
    <property type="entry name" value="HTH-TYPE TRANSCRIPTIONAL ACTIVATOR RHAS-RELATED"/>
    <property type="match status" value="1"/>
</dbReference>
<dbReference type="SMART" id="SM00342">
    <property type="entry name" value="HTH_ARAC"/>
    <property type="match status" value="1"/>
</dbReference>
<dbReference type="PROSITE" id="PS01124">
    <property type="entry name" value="HTH_ARAC_FAMILY_2"/>
    <property type="match status" value="1"/>
</dbReference>